<reference evidence="2 3" key="1">
    <citation type="journal article" date="2015" name="Genome Announc.">
        <title>Complete Genome Sequence of Mycoplasma flocculare Strain Ms42T (ATCC 27399T).</title>
        <authorList>
            <person name="Calcutt M.J."/>
            <person name="Foecking M.F."/>
            <person name="Heidari M.B."/>
            <person name="McIntosh M.A."/>
        </authorList>
    </citation>
    <scope>NUCLEOTIDE SEQUENCE [LARGE SCALE GENOMIC DNA]</scope>
    <source>
        <strain evidence="3">ATCC 27399</strain>
    </source>
</reference>
<evidence type="ECO:0000256" key="1">
    <source>
        <dbReference type="SAM" id="SignalP"/>
    </source>
</evidence>
<dbReference type="STRING" id="743971.MYF_02630"/>
<feature type="chain" id="PRO_5002051882" evidence="1">
    <location>
        <begin position="28"/>
        <end position="892"/>
    </location>
</feature>
<dbReference type="PROSITE" id="PS51257">
    <property type="entry name" value="PROKAR_LIPOPROTEIN"/>
    <property type="match status" value="1"/>
</dbReference>
<protein>
    <submittedName>
        <fullName evidence="2">Lipoprotein</fullName>
    </submittedName>
</protein>
<dbReference type="Proteomes" id="UP000031129">
    <property type="component" value="Chromosome"/>
</dbReference>
<dbReference type="EMBL" id="CP007585">
    <property type="protein sequence ID" value="AJC50021.1"/>
    <property type="molecule type" value="Genomic_DNA"/>
</dbReference>
<dbReference type="InterPro" id="IPR016880">
    <property type="entry name" value="ABC_oligopep_solut-bd_myco_prd"/>
</dbReference>
<accession>A0A0A8ECW7</accession>
<evidence type="ECO:0000313" key="2">
    <source>
        <dbReference type="EMBL" id="AJC50021.1"/>
    </source>
</evidence>
<sequence length="892" mass="102104">MKKIKNLLILNTFLPISVVSFVSCVNALEKNQAEFDFGIATPTINTLNYVKNNSSHKILNSLVESFVKPGPSASKSYGAKLNLPTISLQLYNTNLPSSSGEEIMKTPTEIYYDGTSYQISDFGMTAGVISPSSGNQRSFIGIQNDSQSIVSTTIFLNKGASKWSNKQPVVAQNFIDYILYVLNINIASPNLVKTLSLNIKNAQQIISLQQDYVSKFGNPYRNPFGQRSYKKNPKTGKVGLDFDQKIFQSQNNGDEEFVKQFAQLSQNFGMYTGQVFEQMTNKEAVELVKANFALNPDFNYKSKEIYTIQDGKKTTIKLTRNPFLDPSQIFDGPNLTPRYDFLPGDEFGLRIQFEDSGAKKFINLFRLIIAPEILLPINREFVEIDAGGIDNFGNDLSKFLTNGPFEISDLNLGSQGSMILTKKQSYYSSNKTIPSKIKVFFADQPELLSSLFLDGYIAKTKIPSTFQSKFWSDNRTKKYMQKQSGYGTIGIQINLDNVKKGNSWLQDPDLRRALFYGINRVDLLNLYGLDHSFTQTTWSNFENILTARGYPLETFLGDKNYKSEVSDKNGNKIEFPLLAQDYKNHLAKDVWFESAPRKDNSFNIEVSKFFLDRFRKKYPNLEKVKLNFIYKDDNEEKVATGLQDILLRNTNNFIQIDPNRLPDGIYQQRLSKGEFDLTIKNFDFFNIGSSEPHSYIKAFFNADEISPTNNKFTGLESNPAGSLTYWKMWNSISNKKKEDLISRLKISRIYLEKFQDLITRKIKLDDQKKPVFKEVFLDHDQKARALDINKKPILVPEFTESLDQYNARLDAFFNGVFTEQEKKEGWTQNKVFDFVVVFEKIIREFVPIIPIMEVDTHWIINRIRAGEGNSFQYAFDVENIKVNFLTPEDGKD</sequence>
<keyword evidence="1" id="KW-0732">Signal</keyword>
<dbReference type="OrthoDB" id="403896at2"/>
<keyword evidence="3" id="KW-1185">Reference proteome</keyword>
<gene>
    <name evidence="2" type="ORF">MYF_02630</name>
</gene>
<dbReference type="Gene3D" id="3.10.105.10">
    <property type="entry name" value="Dipeptide-binding Protein, Domain 3"/>
    <property type="match status" value="1"/>
</dbReference>
<dbReference type="HOGENOM" id="CLU_011114_0_0_14"/>
<feature type="signal peptide" evidence="1">
    <location>
        <begin position="1"/>
        <end position="27"/>
    </location>
</feature>
<dbReference type="SUPFAM" id="SSF53850">
    <property type="entry name" value="Periplasmic binding protein-like II"/>
    <property type="match status" value="1"/>
</dbReference>
<dbReference type="KEGG" id="mfq:MYF_02630"/>
<proteinExistence type="predicted"/>
<dbReference type="RefSeq" id="WP_002557862.1">
    <property type="nucleotide sequence ID" value="NZ_CP007585.1"/>
</dbReference>
<evidence type="ECO:0000313" key="3">
    <source>
        <dbReference type="Proteomes" id="UP000031129"/>
    </source>
</evidence>
<dbReference type="Gene3D" id="3.40.190.10">
    <property type="entry name" value="Periplasmic binding protein-like II"/>
    <property type="match status" value="1"/>
</dbReference>
<name>A0A0A8ECW7_MESFC</name>
<dbReference type="AlphaFoldDB" id="A0A0A8ECW7"/>
<organism evidence="2 3">
    <name type="scientific">Mesomycoplasma flocculare ATCC 27399</name>
    <dbReference type="NCBI Taxonomy" id="743971"/>
    <lineage>
        <taxon>Bacteria</taxon>
        <taxon>Bacillati</taxon>
        <taxon>Mycoplasmatota</taxon>
        <taxon>Mycoplasmoidales</taxon>
        <taxon>Metamycoplasmataceae</taxon>
        <taxon>Mesomycoplasma</taxon>
    </lineage>
</organism>
<keyword evidence="2" id="KW-0449">Lipoprotein</keyword>
<dbReference type="PIRSF" id="PIRSF028335">
    <property type="entry name" value="ABC_oligopep_OppA_prd"/>
    <property type="match status" value="1"/>
</dbReference>